<evidence type="ECO:0000256" key="3">
    <source>
        <dbReference type="ARBA" id="ARBA00022670"/>
    </source>
</evidence>
<dbReference type="SUPFAM" id="SSF55486">
    <property type="entry name" value="Metalloproteases ('zincins'), catalytic domain"/>
    <property type="match status" value="1"/>
</dbReference>
<evidence type="ECO:0000259" key="12">
    <source>
        <dbReference type="Pfam" id="PF05572"/>
    </source>
</evidence>
<dbReference type="PANTHER" id="PTHR47466">
    <property type="match status" value="1"/>
</dbReference>
<dbReference type="GO" id="GO:0006508">
    <property type="term" value="P:proteolysis"/>
    <property type="evidence" value="ECO:0007669"/>
    <property type="project" value="UniProtKB-KW"/>
</dbReference>
<keyword evidence="11" id="KW-1015">Disulfide bond</keyword>
<gene>
    <name evidence="13" type="ORF">HQ35_05585</name>
</gene>
<dbReference type="Pfam" id="PF05572">
    <property type="entry name" value="Peptidase_M43"/>
    <property type="match status" value="1"/>
</dbReference>
<evidence type="ECO:0000256" key="5">
    <source>
        <dbReference type="ARBA" id="ARBA00022729"/>
    </source>
</evidence>
<dbReference type="InterPro" id="IPR024079">
    <property type="entry name" value="MetalloPept_cat_dom_sf"/>
</dbReference>
<evidence type="ECO:0000256" key="7">
    <source>
        <dbReference type="ARBA" id="ARBA00022807"/>
    </source>
</evidence>
<evidence type="ECO:0000256" key="6">
    <source>
        <dbReference type="ARBA" id="ARBA00022801"/>
    </source>
</evidence>
<evidence type="ECO:0000313" key="14">
    <source>
        <dbReference type="Proteomes" id="UP000030125"/>
    </source>
</evidence>
<proteinExistence type="inferred from homology"/>
<evidence type="ECO:0000256" key="4">
    <source>
        <dbReference type="ARBA" id="ARBA00022723"/>
    </source>
</evidence>
<comment type="caution">
    <text evidence="13">The sequence shown here is derived from an EMBL/GenBank/DDBJ whole genome shotgun (WGS) entry which is preliminary data.</text>
</comment>
<evidence type="ECO:0000256" key="10">
    <source>
        <dbReference type="ARBA" id="ARBA00023049"/>
    </source>
</evidence>
<dbReference type="STRING" id="36874.HQ34_02045"/>
<comment type="similarity">
    <text evidence="1">Belongs to the peptidase C25 family.</text>
</comment>
<dbReference type="Proteomes" id="UP000030125">
    <property type="component" value="Unassembled WGS sequence"/>
</dbReference>
<dbReference type="EMBL" id="JQJD01000040">
    <property type="protein sequence ID" value="KGN80436.1"/>
    <property type="molecule type" value="Genomic_DNA"/>
</dbReference>
<name>A0A0A2ENM6_PORCN</name>
<dbReference type="NCBIfam" id="TIGR03952">
    <property type="entry name" value="metzin_BF0631"/>
    <property type="match status" value="1"/>
</dbReference>
<comment type="similarity">
    <text evidence="2">Belongs to the peptidase M43B family.</text>
</comment>
<dbReference type="InterPro" id="IPR008754">
    <property type="entry name" value="Peptidase_M43"/>
</dbReference>
<dbReference type="InterPro" id="IPR024361">
    <property type="entry name" value="BACON"/>
</dbReference>
<dbReference type="PROSITE" id="PS51257">
    <property type="entry name" value="PROKAR_LIPOPROTEIN"/>
    <property type="match status" value="1"/>
</dbReference>
<evidence type="ECO:0000256" key="2">
    <source>
        <dbReference type="ARBA" id="ARBA00008721"/>
    </source>
</evidence>
<dbReference type="GO" id="GO:0008237">
    <property type="term" value="F:metallopeptidase activity"/>
    <property type="evidence" value="ECO:0007669"/>
    <property type="project" value="UniProtKB-KW"/>
</dbReference>
<reference evidence="13 14" key="1">
    <citation type="submission" date="2014-08" db="EMBL/GenBank/DDBJ databases">
        <title>Porphyromonas cangingivalis strain:COT-109_OH1386 Genome sequencing.</title>
        <authorList>
            <person name="Wallis C."/>
            <person name="Deusch O."/>
            <person name="O'Flynn C."/>
            <person name="Davis I."/>
            <person name="Jospin G."/>
            <person name="Darling A.E."/>
            <person name="Coil D.A."/>
            <person name="Alexiev A."/>
            <person name="Horsfall A."/>
            <person name="Kirkwood N."/>
            <person name="Harris S."/>
            <person name="Eisen J.A."/>
        </authorList>
    </citation>
    <scope>NUCLEOTIDE SEQUENCE [LARGE SCALE GENOMIC DNA]</scope>
    <source>
        <strain evidence="14">COT-109 OH1386</strain>
    </source>
</reference>
<keyword evidence="6" id="KW-0378">Hydrolase</keyword>
<dbReference type="InterPro" id="IPR013783">
    <property type="entry name" value="Ig-like_fold"/>
</dbReference>
<dbReference type="AlphaFoldDB" id="A0A0A2ENM6"/>
<keyword evidence="5" id="KW-0732">Signal</keyword>
<dbReference type="OrthoDB" id="6278496at2"/>
<keyword evidence="14" id="KW-1185">Reference proteome</keyword>
<evidence type="ECO:0000256" key="8">
    <source>
        <dbReference type="ARBA" id="ARBA00022833"/>
    </source>
</evidence>
<sequence length="475" mass="53789">MARTQTYPALFRITVLALIITLFTVGCASKADSGELMIEKDLIDAIPVNGGTYRVLVRSGEVWTATASDSWFRTEKSDRGVTRTIVTIVVEPNMTTNERSGQLTFTTEAGASKAITLKQRSGDIEPDMIDYRLPVVFHILYSDQSKQEDKPSGEYIATLMEKVNKYYRPVGDPRFGELQEEDRLKLPRDASDTNRPNMGVEFVMAQSAPDGKPLPIPGINRIKVDAPEIKYQDVLYDKKGGIYQGMAWDRSKYINVFVFRFKRETQGDGNAPVGEVHGAAFLPSLVKGKNIPGFSDYDARILDELNHCIVINTVAFHKEENTQRELYNPVATLSHELGHYLGLYHTFSENEQHNALLDDCVDSDHCDDTPSYNRKAYEVKRLQYGSKDRLTPLQFDELLQRTSCAQKRYYATNIMDYDICHQDAFTADQRKRIRTALYYSPLIPGPKFFSKEELRSEGGEIVHPPVVVCGPHHNH</sequence>
<evidence type="ECO:0000256" key="11">
    <source>
        <dbReference type="ARBA" id="ARBA00023157"/>
    </source>
</evidence>
<evidence type="ECO:0000256" key="1">
    <source>
        <dbReference type="ARBA" id="ARBA00006067"/>
    </source>
</evidence>
<dbReference type="Gene3D" id="3.40.390.10">
    <property type="entry name" value="Collagenase (Catalytic Domain)"/>
    <property type="match status" value="1"/>
</dbReference>
<dbReference type="RefSeq" id="WP_036851640.1">
    <property type="nucleotide sequence ID" value="NZ_JQJD01000040.1"/>
</dbReference>
<keyword evidence="7" id="KW-0788">Thiol protease</keyword>
<evidence type="ECO:0000313" key="13">
    <source>
        <dbReference type="EMBL" id="KGN80436.1"/>
    </source>
</evidence>
<dbReference type="eggNOG" id="COG3291">
    <property type="taxonomic scope" value="Bacteria"/>
</dbReference>
<dbReference type="GO" id="GO:0008234">
    <property type="term" value="F:cysteine-type peptidase activity"/>
    <property type="evidence" value="ECO:0007669"/>
    <property type="project" value="UniProtKB-KW"/>
</dbReference>
<keyword evidence="10" id="KW-0482">Metalloprotease</keyword>
<organism evidence="13 14">
    <name type="scientific">Porphyromonas cangingivalis</name>
    <dbReference type="NCBI Taxonomy" id="36874"/>
    <lineage>
        <taxon>Bacteria</taxon>
        <taxon>Pseudomonadati</taxon>
        <taxon>Bacteroidota</taxon>
        <taxon>Bacteroidia</taxon>
        <taxon>Bacteroidales</taxon>
        <taxon>Porphyromonadaceae</taxon>
        <taxon>Porphyromonas</taxon>
    </lineage>
</organism>
<keyword evidence="3" id="KW-0645">Protease</keyword>
<protein>
    <recommendedName>
        <fullName evidence="12">Peptidase M43 pregnancy-associated plasma-A domain-containing protein</fullName>
    </recommendedName>
</protein>
<dbReference type="PANTHER" id="PTHR47466:SF1">
    <property type="entry name" value="METALLOPROTEASE MEP1 (AFU_ORTHOLOGUE AFUA_1G07730)-RELATED"/>
    <property type="match status" value="1"/>
</dbReference>
<dbReference type="CDD" id="cd14948">
    <property type="entry name" value="BACON"/>
    <property type="match status" value="1"/>
</dbReference>
<dbReference type="InterPro" id="IPR023852">
    <property type="entry name" value="Metalloproteinase_lipop_BF0631"/>
</dbReference>
<feature type="domain" description="Peptidase M43 pregnancy-associated plasma-A" evidence="12">
    <location>
        <begin position="246"/>
        <end position="437"/>
    </location>
</feature>
<dbReference type="Gene3D" id="2.60.40.10">
    <property type="entry name" value="Immunoglobulins"/>
    <property type="match status" value="1"/>
</dbReference>
<keyword evidence="8" id="KW-0862">Zinc</keyword>
<evidence type="ECO:0000256" key="9">
    <source>
        <dbReference type="ARBA" id="ARBA00023026"/>
    </source>
</evidence>
<keyword evidence="9" id="KW-0843">Virulence</keyword>
<accession>A0A0A2ENM6</accession>
<dbReference type="GO" id="GO:0046872">
    <property type="term" value="F:metal ion binding"/>
    <property type="evidence" value="ECO:0007669"/>
    <property type="project" value="UniProtKB-KW"/>
</dbReference>
<keyword evidence="4" id="KW-0479">Metal-binding</keyword>